<evidence type="ECO:0000313" key="9">
    <source>
        <dbReference type="EMBL" id="PKY91168.1"/>
    </source>
</evidence>
<dbReference type="PROSITE" id="PS50850">
    <property type="entry name" value="MFS"/>
    <property type="match status" value="1"/>
</dbReference>
<keyword evidence="4 7" id="KW-0812">Transmembrane</keyword>
<dbReference type="Pfam" id="PF07690">
    <property type="entry name" value="MFS_1"/>
    <property type="match status" value="1"/>
</dbReference>
<keyword evidence="6 7" id="KW-0472">Membrane</keyword>
<comment type="subcellular location">
    <subcellularLocation>
        <location evidence="1">Cell membrane</location>
        <topology evidence="1">Multi-pass membrane protein</topology>
    </subcellularLocation>
</comment>
<evidence type="ECO:0000256" key="4">
    <source>
        <dbReference type="ARBA" id="ARBA00022692"/>
    </source>
</evidence>
<sequence length="384" mass="41367">MKKSVLARLGLLSFVCCMALVSELLPTSFLKEMAADFKVPLSQMSLLIGIYAVMSVLAGIPVTRAFSWVNRRTYLIVVCLGFAISNLLIACSPTFTVAFIGRLLAGFTAGAMWAMIASYPIGFLPLQISGRGVAIVLSGVTIGVSVALPLVTSIIQWIGWRFGFLLVGGMFLLLAIIGRIGFVSVQGEFYNAHNNYGLVLKKAGVRWCAFLTFLMVSAHYASYIFVQLIADRVSLSVSLAQAIFGIGALVSIAVIVPLIDRYLWRLALGMVALLIAALSIFIWMSKGCYWGYLGFALWGAAFSPMTSILQTATTSQVDQGKPLANSINATSYDLAIMVASVLGGGALARTGLVGALRLSLLCLGFAFLIIWIKKSYFMKNRADE</sequence>
<dbReference type="Gene3D" id="1.20.1250.20">
    <property type="entry name" value="MFS general substrate transporter like domains"/>
    <property type="match status" value="1"/>
</dbReference>
<evidence type="ECO:0000259" key="8">
    <source>
        <dbReference type="PROSITE" id="PS50850"/>
    </source>
</evidence>
<dbReference type="InterPro" id="IPR050189">
    <property type="entry name" value="MFS_Efflux_Transporters"/>
</dbReference>
<dbReference type="AlphaFoldDB" id="A0A2I1K689"/>
<dbReference type="PANTHER" id="PTHR43124:SF3">
    <property type="entry name" value="CHLORAMPHENICOL EFFLUX PUMP RV0191"/>
    <property type="match status" value="1"/>
</dbReference>
<comment type="caution">
    <text evidence="9">The sequence shown here is derived from an EMBL/GenBank/DDBJ whole genome shotgun (WGS) entry which is preliminary data.</text>
</comment>
<feature type="domain" description="Major facilitator superfamily (MFS) profile" evidence="8">
    <location>
        <begin position="1"/>
        <end position="376"/>
    </location>
</feature>
<dbReference type="SUPFAM" id="SSF103473">
    <property type="entry name" value="MFS general substrate transporter"/>
    <property type="match status" value="1"/>
</dbReference>
<reference evidence="9 10" key="1">
    <citation type="submission" date="2017-12" db="EMBL/GenBank/DDBJ databases">
        <title>Phylogenetic diversity of female urinary microbiome.</title>
        <authorList>
            <person name="Thomas-White K."/>
            <person name="Wolfe A.J."/>
        </authorList>
    </citation>
    <scope>NUCLEOTIDE SEQUENCE [LARGE SCALE GENOMIC DNA]</scope>
    <source>
        <strain evidence="9 10">UMB0844</strain>
    </source>
</reference>
<keyword evidence="5 7" id="KW-1133">Transmembrane helix</keyword>
<evidence type="ECO:0000256" key="5">
    <source>
        <dbReference type="ARBA" id="ARBA00022989"/>
    </source>
</evidence>
<keyword evidence="10" id="KW-1185">Reference proteome</keyword>
<feature type="transmembrane region" description="Helical" evidence="7">
    <location>
        <begin position="238"/>
        <end position="259"/>
    </location>
</feature>
<feature type="transmembrane region" description="Helical" evidence="7">
    <location>
        <begin position="74"/>
        <end position="100"/>
    </location>
</feature>
<feature type="transmembrane region" description="Helical" evidence="7">
    <location>
        <begin position="164"/>
        <end position="185"/>
    </location>
</feature>
<accession>A0A2I1K689</accession>
<feature type="transmembrane region" description="Helical" evidence="7">
    <location>
        <begin position="330"/>
        <end position="348"/>
    </location>
</feature>
<feature type="transmembrane region" description="Helical" evidence="7">
    <location>
        <begin position="106"/>
        <end position="126"/>
    </location>
</feature>
<evidence type="ECO:0000313" key="10">
    <source>
        <dbReference type="Proteomes" id="UP000234775"/>
    </source>
</evidence>
<dbReference type="EMBL" id="PKGZ01000004">
    <property type="protein sequence ID" value="PKY91168.1"/>
    <property type="molecule type" value="Genomic_DNA"/>
</dbReference>
<feature type="transmembrane region" description="Helical" evidence="7">
    <location>
        <begin position="354"/>
        <end position="372"/>
    </location>
</feature>
<evidence type="ECO:0000256" key="6">
    <source>
        <dbReference type="ARBA" id="ARBA00023136"/>
    </source>
</evidence>
<evidence type="ECO:0000256" key="2">
    <source>
        <dbReference type="ARBA" id="ARBA00022448"/>
    </source>
</evidence>
<dbReference type="InterPro" id="IPR011701">
    <property type="entry name" value="MFS"/>
</dbReference>
<evidence type="ECO:0000256" key="7">
    <source>
        <dbReference type="SAM" id="Phobius"/>
    </source>
</evidence>
<dbReference type="PANTHER" id="PTHR43124">
    <property type="entry name" value="PURINE EFFLUX PUMP PBUE"/>
    <property type="match status" value="1"/>
</dbReference>
<organism evidence="9 10">
    <name type="scientific">Aerococcus christensenii</name>
    <dbReference type="NCBI Taxonomy" id="87541"/>
    <lineage>
        <taxon>Bacteria</taxon>
        <taxon>Bacillati</taxon>
        <taxon>Bacillota</taxon>
        <taxon>Bacilli</taxon>
        <taxon>Lactobacillales</taxon>
        <taxon>Aerococcaceae</taxon>
        <taxon>Aerococcus</taxon>
    </lineage>
</organism>
<feature type="transmembrane region" description="Helical" evidence="7">
    <location>
        <begin position="43"/>
        <end position="62"/>
    </location>
</feature>
<feature type="transmembrane region" description="Helical" evidence="7">
    <location>
        <begin position="205"/>
        <end position="226"/>
    </location>
</feature>
<keyword evidence="3" id="KW-1003">Cell membrane</keyword>
<dbReference type="InterPro" id="IPR020846">
    <property type="entry name" value="MFS_dom"/>
</dbReference>
<evidence type="ECO:0000256" key="3">
    <source>
        <dbReference type="ARBA" id="ARBA00022475"/>
    </source>
</evidence>
<dbReference type="GO" id="GO:0005886">
    <property type="term" value="C:plasma membrane"/>
    <property type="evidence" value="ECO:0007669"/>
    <property type="project" value="UniProtKB-SubCell"/>
</dbReference>
<feature type="transmembrane region" description="Helical" evidence="7">
    <location>
        <begin position="133"/>
        <end position="158"/>
    </location>
</feature>
<dbReference type="RefSeq" id="WP_101660377.1">
    <property type="nucleotide sequence ID" value="NZ_JBPXSK010000018.1"/>
</dbReference>
<dbReference type="GO" id="GO:0022857">
    <property type="term" value="F:transmembrane transporter activity"/>
    <property type="evidence" value="ECO:0007669"/>
    <property type="project" value="InterPro"/>
</dbReference>
<feature type="transmembrane region" description="Helical" evidence="7">
    <location>
        <begin position="290"/>
        <end position="309"/>
    </location>
</feature>
<evidence type="ECO:0000256" key="1">
    <source>
        <dbReference type="ARBA" id="ARBA00004651"/>
    </source>
</evidence>
<protein>
    <recommendedName>
        <fullName evidence="8">Major facilitator superfamily (MFS) profile domain-containing protein</fullName>
    </recommendedName>
</protein>
<dbReference type="InterPro" id="IPR036259">
    <property type="entry name" value="MFS_trans_sf"/>
</dbReference>
<dbReference type="Proteomes" id="UP000234775">
    <property type="component" value="Unassembled WGS sequence"/>
</dbReference>
<name>A0A2I1K689_9LACT</name>
<keyword evidence="2" id="KW-0813">Transport</keyword>
<feature type="transmembrane region" description="Helical" evidence="7">
    <location>
        <begin position="266"/>
        <end position="284"/>
    </location>
</feature>
<gene>
    <name evidence="9" type="ORF">CYJ27_05535</name>
</gene>
<proteinExistence type="predicted"/>